<dbReference type="PROSITE" id="PS52016">
    <property type="entry name" value="TONB_DEPENDENT_REC_3"/>
    <property type="match status" value="1"/>
</dbReference>
<dbReference type="RefSeq" id="WP_310221008.1">
    <property type="nucleotide sequence ID" value="NZ_JAVDWV010000001.1"/>
</dbReference>
<comment type="subcellular location">
    <subcellularLocation>
        <location evidence="1 10">Cell outer membrane</location>
        <topology evidence="1 10">Multi-pass membrane protein</topology>
    </subcellularLocation>
</comment>
<dbReference type="Gene3D" id="2.40.170.20">
    <property type="entry name" value="TonB-dependent receptor, beta-barrel domain"/>
    <property type="match status" value="1"/>
</dbReference>
<keyword evidence="6 11" id="KW-0798">TonB box</keyword>
<keyword evidence="9 10" id="KW-0998">Cell outer membrane</keyword>
<evidence type="ECO:0000256" key="3">
    <source>
        <dbReference type="ARBA" id="ARBA00022452"/>
    </source>
</evidence>
<comment type="similarity">
    <text evidence="10 11">Belongs to the TonB-dependent receptor family.</text>
</comment>
<dbReference type="InterPro" id="IPR012910">
    <property type="entry name" value="Plug_dom"/>
</dbReference>
<keyword evidence="7 10" id="KW-0472">Membrane</keyword>
<gene>
    <name evidence="15" type="ORF">J2W40_000070</name>
</gene>
<keyword evidence="2 10" id="KW-0813">Transport</keyword>
<evidence type="ECO:0000256" key="5">
    <source>
        <dbReference type="ARBA" id="ARBA00022729"/>
    </source>
</evidence>
<keyword evidence="4 10" id="KW-0812">Transmembrane</keyword>
<dbReference type="InterPro" id="IPR039426">
    <property type="entry name" value="TonB-dep_rcpt-like"/>
</dbReference>
<protein>
    <submittedName>
        <fullName evidence="15">Iron complex outermembrane receptor protein</fullName>
    </submittedName>
</protein>
<keyword evidence="16" id="KW-1185">Reference proteome</keyword>
<evidence type="ECO:0000256" key="6">
    <source>
        <dbReference type="ARBA" id="ARBA00023077"/>
    </source>
</evidence>
<feature type="domain" description="TonB-dependent receptor-like beta-barrel" evidence="13">
    <location>
        <begin position="220"/>
        <end position="642"/>
    </location>
</feature>
<dbReference type="PANTHER" id="PTHR30069:SF29">
    <property type="entry name" value="HEMOGLOBIN AND HEMOGLOBIN-HAPTOGLOBIN-BINDING PROTEIN 1-RELATED"/>
    <property type="match status" value="1"/>
</dbReference>
<evidence type="ECO:0000256" key="7">
    <source>
        <dbReference type="ARBA" id="ARBA00023136"/>
    </source>
</evidence>
<dbReference type="Pfam" id="PF00593">
    <property type="entry name" value="TonB_dep_Rec_b-barrel"/>
    <property type="match status" value="1"/>
</dbReference>
<evidence type="ECO:0000256" key="8">
    <source>
        <dbReference type="ARBA" id="ARBA00023170"/>
    </source>
</evidence>
<dbReference type="InterPro" id="IPR036942">
    <property type="entry name" value="Beta-barrel_TonB_sf"/>
</dbReference>
<evidence type="ECO:0000256" key="11">
    <source>
        <dbReference type="RuleBase" id="RU003357"/>
    </source>
</evidence>
<keyword evidence="5 12" id="KW-0732">Signal</keyword>
<dbReference type="Proteomes" id="UP001267638">
    <property type="component" value="Unassembled WGS sequence"/>
</dbReference>
<proteinExistence type="inferred from homology"/>
<feature type="domain" description="TonB-dependent receptor plug" evidence="14">
    <location>
        <begin position="49"/>
        <end position="153"/>
    </location>
</feature>
<dbReference type="Gene3D" id="2.170.130.10">
    <property type="entry name" value="TonB-dependent receptor, plug domain"/>
    <property type="match status" value="1"/>
</dbReference>
<dbReference type="InterPro" id="IPR037066">
    <property type="entry name" value="Plug_dom_sf"/>
</dbReference>
<sequence length="672" mass="71178">MKSLPLPAILFFLPTIALAQPAAGDPATIVVTGAGLDLPPGTPAYGSVVIDRQRLQDSASGRIESVLGDVAGFQQFRRSDSRSANPSAQGATLRALGGNASSRTLVLLDGVPMADPFFGYIPFSALVPDRLSVVRVTRGGGIGAFGAGAVAGTIELASATRDQLPGFAASAFYGSRDSTEVSASITPDLGNGYVSLSGRWDRGDGFQTTPSDQRVAATVPAAYDGWSTNLRAVAPISATSEVQFRATLFEDKRTLRFAGADNSSQGQDASIRYIDRGRWQVDALAYVQVRNFSNIVISSSTFRRTLDQRNTPSTGIGGKIELRPPVGEAHVLRVGVDSRFASGDMFEDAYNANSANNPATFRRHAGGQQWTRGVFVEDDWTPGGPDGRLVLTGGLRADRWSISDGFYRQVSATSGVGTSSDYADRSDWEVSGRAGALYRANDAIALRGAAYSGFRLPTLNELYRPFVVFPITTQANDALTPEKLKGAEIGIDLTPLPGISLSATGFINRLDDAVANVTLTATTRQRRNIDRIVAKGVELTADATLGALRLSASYAYSRSRVHAPGEAFDGLTPAQSPRHAASATIAYSPSQGPTLSTTLRYVAKQYEDDLQSDVLPRAITVDAIARLPLAGDVTLVARGENLLDETVVTRNAGGSMDLGTPRTLWIGVSFGS</sequence>
<evidence type="ECO:0000256" key="10">
    <source>
        <dbReference type="PROSITE-ProRule" id="PRU01360"/>
    </source>
</evidence>
<evidence type="ECO:0000256" key="2">
    <source>
        <dbReference type="ARBA" id="ARBA00022448"/>
    </source>
</evidence>
<evidence type="ECO:0000259" key="13">
    <source>
        <dbReference type="Pfam" id="PF00593"/>
    </source>
</evidence>
<evidence type="ECO:0000256" key="4">
    <source>
        <dbReference type="ARBA" id="ARBA00022692"/>
    </source>
</evidence>
<dbReference type="SUPFAM" id="SSF56935">
    <property type="entry name" value="Porins"/>
    <property type="match status" value="1"/>
</dbReference>
<feature type="chain" id="PRO_5047139891" evidence="12">
    <location>
        <begin position="20"/>
        <end position="672"/>
    </location>
</feature>
<keyword evidence="3 10" id="KW-1134">Transmembrane beta strand</keyword>
<evidence type="ECO:0000256" key="9">
    <source>
        <dbReference type="ARBA" id="ARBA00023237"/>
    </source>
</evidence>
<feature type="signal peptide" evidence="12">
    <location>
        <begin position="1"/>
        <end position="19"/>
    </location>
</feature>
<dbReference type="PANTHER" id="PTHR30069">
    <property type="entry name" value="TONB-DEPENDENT OUTER MEMBRANE RECEPTOR"/>
    <property type="match status" value="1"/>
</dbReference>
<comment type="caution">
    <text evidence="15">The sequence shown here is derived from an EMBL/GenBank/DDBJ whole genome shotgun (WGS) entry which is preliminary data.</text>
</comment>
<dbReference type="EMBL" id="JAVDWV010000001">
    <property type="protein sequence ID" value="MDR7153276.1"/>
    <property type="molecule type" value="Genomic_DNA"/>
</dbReference>
<evidence type="ECO:0000313" key="16">
    <source>
        <dbReference type="Proteomes" id="UP001267638"/>
    </source>
</evidence>
<organism evidence="15 16">
    <name type="scientific">Sphingobium xenophagum</name>
    <dbReference type="NCBI Taxonomy" id="121428"/>
    <lineage>
        <taxon>Bacteria</taxon>
        <taxon>Pseudomonadati</taxon>
        <taxon>Pseudomonadota</taxon>
        <taxon>Alphaproteobacteria</taxon>
        <taxon>Sphingomonadales</taxon>
        <taxon>Sphingomonadaceae</taxon>
        <taxon>Sphingobium</taxon>
    </lineage>
</organism>
<evidence type="ECO:0000259" key="14">
    <source>
        <dbReference type="Pfam" id="PF07715"/>
    </source>
</evidence>
<keyword evidence="8 15" id="KW-0675">Receptor</keyword>
<evidence type="ECO:0000313" key="15">
    <source>
        <dbReference type="EMBL" id="MDR7153276.1"/>
    </source>
</evidence>
<reference evidence="15 16" key="1">
    <citation type="submission" date="2023-07" db="EMBL/GenBank/DDBJ databases">
        <title>Sorghum-associated microbial communities from plants grown in Nebraska, USA.</title>
        <authorList>
            <person name="Schachtman D."/>
        </authorList>
    </citation>
    <scope>NUCLEOTIDE SEQUENCE [LARGE SCALE GENOMIC DNA]</scope>
    <source>
        <strain evidence="15 16">4256</strain>
    </source>
</reference>
<dbReference type="Pfam" id="PF07715">
    <property type="entry name" value="Plug"/>
    <property type="match status" value="1"/>
</dbReference>
<dbReference type="InterPro" id="IPR000531">
    <property type="entry name" value="Beta-barrel_TonB"/>
</dbReference>
<name>A0ABU1WVE7_SPHXE</name>
<accession>A0ABU1WVE7</accession>
<evidence type="ECO:0000256" key="12">
    <source>
        <dbReference type="SAM" id="SignalP"/>
    </source>
</evidence>
<evidence type="ECO:0000256" key="1">
    <source>
        <dbReference type="ARBA" id="ARBA00004571"/>
    </source>
</evidence>